<evidence type="ECO:0000256" key="1">
    <source>
        <dbReference type="SAM" id="Phobius"/>
    </source>
</evidence>
<dbReference type="EMBL" id="BSNU01000004">
    <property type="protein sequence ID" value="GLQ63730.1"/>
    <property type="molecule type" value="Genomic_DNA"/>
</dbReference>
<evidence type="ECO:0000313" key="2">
    <source>
        <dbReference type="EMBL" id="GLQ63730.1"/>
    </source>
</evidence>
<dbReference type="Proteomes" id="UP001156614">
    <property type="component" value="Unassembled WGS sequence"/>
</dbReference>
<comment type="caution">
    <text evidence="2">The sequence shown here is derived from an EMBL/GenBank/DDBJ whole genome shotgun (WGS) entry which is preliminary data.</text>
</comment>
<feature type="transmembrane region" description="Helical" evidence="1">
    <location>
        <begin position="21"/>
        <end position="40"/>
    </location>
</feature>
<proteinExistence type="predicted"/>
<dbReference type="AlphaFoldDB" id="A0AAV5NH88"/>
<sequence>MPGKSQTYSPGNRSVLVTARPMIVVVMMVVPVIVIAYPGSDLTVMAGHPFGVTIQIMLFLPDGHPVLDLVDDITTGSECSIAMRRGHADPDGNIPNP</sequence>
<keyword evidence="1" id="KW-0472">Membrane</keyword>
<keyword evidence="1" id="KW-1133">Transmembrane helix</keyword>
<protein>
    <submittedName>
        <fullName evidence="2">Uncharacterized protein</fullName>
    </submittedName>
</protein>
<organism evidence="2 3">
    <name type="scientific">Gluconobacter cerinus</name>
    <dbReference type="NCBI Taxonomy" id="38307"/>
    <lineage>
        <taxon>Bacteria</taxon>
        <taxon>Pseudomonadati</taxon>
        <taxon>Pseudomonadota</taxon>
        <taxon>Alphaproteobacteria</taxon>
        <taxon>Acetobacterales</taxon>
        <taxon>Acetobacteraceae</taxon>
        <taxon>Gluconobacter</taxon>
    </lineage>
</organism>
<gene>
    <name evidence="2" type="ORF">GCM10007867_25750</name>
</gene>
<keyword evidence="3" id="KW-1185">Reference proteome</keyword>
<reference evidence="3" key="1">
    <citation type="journal article" date="2019" name="Int. J. Syst. Evol. Microbiol.">
        <title>The Global Catalogue of Microorganisms (GCM) 10K type strain sequencing project: providing services to taxonomists for standard genome sequencing and annotation.</title>
        <authorList>
            <consortium name="The Broad Institute Genomics Platform"/>
            <consortium name="The Broad Institute Genome Sequencing Center for Infectious Disease"/>
            <person name="Wu L."/>
            <person name="Ma J."/>
        </authorList>
    </citation>
    <scope>NUCLEOTIDE SEQUENCE [LARGE SCALE GENOMIC DNA]</scope>
    <source>
        <strain evidence="3">NBRC 3267</strain>
    </source>
</reference>
<accession>A0AAV5NH88</accession>
<name>A0AAV5NH88_9PROT</name>
<evidence type="ECO:0000313" key="3">
    <source>
        <dbReference type="Proteomes" id="UP001156614"/>
    </source>
</evidence>
<keyword evidence="1" id="KW-0812">Transmembrane</keyword>